<feature type="compositionally biased region" description="Basic residues" evidence="1">
    <location>
        <begin position="63"/>
        <end position="77"/>
    </location>
</feature>
<proteinExistence type="predicted"/>
<sequence>MKREIRWREAGGVVAAFVRRPSHANAREHGAGQHGKRGISARWHGHWAGFGLARPGREEEREKKKKEERRKTLRGKI</sequence>
<protein>
    <submittedName>
        <fullName evidence="2">Uncharacterized protein P0406D01.111</fullName>
    </submittedName>
</protein>
<reference evidence="2" key="1">
    <citation type="journal article" date="2004" name="Plant Cell">
        <title>Composition and structure of the centromeric region of rice chromosome 8.</title>
        <authorList>
            <person name="Wu J."/>
            <person name="Yamagata H."/>
            <person name="Hayashi-Tsugane M."/>
            <person name="Hijishita S."/>
            <person name="Fujisawa M."/>
            <person name="Shibata M."/>
            <person name="Itoh Y."/>
            <person name="Nakamura M."/>
            <person name="Sakaguchi M."/>
            <person name="Yoshihara R."/>
            <person name="Kobayashi H."/>
            <person name="Itoh K."/>
            <person name="Karasawa W."/>
            <person name="Yamamoto M."/>
            <person name="Saji S."/>
            <person name="Katagiri S."/>
            <person name="Kanamori H."/>
            <person name="Namiki N."/>
            <person name="Katayose Y."/>
            <person name="Matsumoto T."/>
            <person name="Sasaki T."/>
        </authorList>
    </citation>
    <scope>NUCLEOTIDE SEQUENCE</scope>
</reference>
<feature type="region of interest" description="Disordered" evidence="1">
    <location>
        <begin position="51"/>
        <end position="77"/>
    </location>
</feature>
<dbReference type="AlphaFoldDB" id="Q69PQ3"/>
<organism evidence="2">
    <name type="scientific">Oryza sativa subsp. japonica</name>
    <name type="common">Rice</name>
    <dbReference type="NCBI Taxonomy" id="39947"/>
    <lineage>
        <taxon>Eukaryota</taxon>
        <taxon>Viridiplantae</taxon>
        <taxon>Streptophyta</taxon>
        <taxon>Embryophyta</taxon>
        <taxon>Tracheophyta</taxon>
        <taxon>Spermatophyta</taxon>
        <taxon>Magnoliopsida</taxon>
        <taxon>Liliopsida</taxon>
        <taxon>Poales</taxon>
        <taxon>Poaceae</taxon>
        <taxon>BOP clade</taxon>
        <taxon>Oryzoideae</taxon>
        <taxon>Oryzeae</taxon>
        <taxon>Oryzinae</taxon>
        <taxon>Oryza</taxon>
        <taxon>Oryza sativa</taxon>
    </lineage>
</organism>
<gene>
    <name evidence="2" type="primary">P0406D01.111</name>
</gene>
<evidence type="ECO:0000313" key="2">
    <source>
        <dbReference type="EMBL" id="BAD31509.1"/>
    </source>
</evidence>
<evidence type="ECO:0000256" key="1">
    <source>
        <dbReference type="SAM" id="MobiDB-lite"/>
    </source>
</evidence>
<dbReference type="EMBL" id="AP005498">
    <property type="protein sequence ID" value="BAD31509.1"/>
    <property type="molecule type" value="Genomic_DNA"/>
</dbReference>
<name>Q69PQ3_ORYSJ</name>
<accession>Q69PQ3</accession>